<reference evidence="1" key="1">
    <citation type="submission" date="2021-01" db="EMBL/GenBank/DDBJ databases">
        <title>Phytophthora aleatoria, a newly-described species from Pinus radiata is distinct from Phytophthora cactorum isolates based on comparative genomics.</title>
        <authorList>
            <person name="Mcdougal R."/>
            <person name="Panda P."/>
            <person name="Williams N."/>
            <person name="Studholme D.J."/>
        </authorList>
    </citation>
    <scope>NUCLEOTIDE SEQUENCE</scope>
    <source>
        <strain evidence="1">NZFS 4037</strain>
    </source>
</reference>
<proteinExistence type="predicted"/>
<sequence length="79" mass="8792">MEELQHKLHDMEKHLVALVEMYQDIAAHISEDMHKAVRTAPAGNKLRQTVNAPFSAILSAALSDQRSQAVEDEANQVNV</sequence>
<accession>A0A8J5IJ44</accession>
<organism evidence="1 2">
    <name type="scientific">Phytophthora aleatoria</name>
    <dbReference type="NCBI Taxonomy" id="2496075"/>
    <lineage>
        <taxon>Eukaryota</taxon>
        <taxon>Sar</taxon>
        <taxon>Stramenopiles</taxon>
        <taxon>Oomycota</taxon>
        <taxon>Peronosporomycetes</taxon>
        <taxon>Peronosporales</taxon>
        <taxon>Peronosporaceae</taxon>
        <taxon>Phytophthora</taxon>
    </lineage>
</organism>
<evidence type="ECO:0000313" key="2">
    <source>
        <dbReference type="Proteomes" id="UP000709295"/>
    </source>
</evidence>
<protein>
    <submittedName>
        <fullName evidence="1">Uncharacterized protein</fullName>
    </submittedName>
</protein>
<name>A0A8J5IJ44_9STRA</name>
<evidence type="ECO:0000313" key="1">
    <source>
        <dbReference type="EMBL" id="KAG6948903.1"/>
    </source>
</evidence>
<dbReference type="Proteomes" id="UP000709295">
    <property type="component" value="Unassembled WGS sequence"/>
</dbReference>
<keyword evidence="2" id="KW-1185">Reference proteome</keyword>
<dbReference type="EMBL" id="JAENGY010001489">
    <property type="protein sequence ID" value="KAG6948903.1"/>
    <property type="molecule type" value="Genomic_DNA"/>
</dbReference>
<gene>
    <name evidence="1" type="ORF">JG688_00014876</name>
</gene>
<comment type="caution">
    <text evidence="1">The sequence shown here is derived from an EMBL/GenBank/DDBJ whole genome shotgun (WGS) entry which is preliminary data.</text>
</comment>
<dbReference type="AlphaFoldDB" id="A0A8J5IJ44"/>